<dbReference type="RefSeq" id="WP_165142675.1">
    <property type="nucleotide sequence ID" value="NZ_CP049255.1"/>
</dbReference>
<dbReference type="InterPro" id="IPR057666">
    <property type="entry name" value="DrpA_SLOG"/>
</dbReference>
<comment type="similarity">
    <text evidence="1">Belongs to the DprA/Smf family.</text>
</comment>
<evidence type="ECO:0000313" key="5">
    <source>
        <dbReference type="Proteomes" id="UP000529310"/>
    </source>
</evidence>
<dbReference type="Pfam" id="PF17782">
    <property type="entry name" value="WHD_DprA"/>
    <property type="match status" value="1"/>
</dbReference>
<name>A0A7W4YMG6_9MICO</name>
<dbReference type="InterPro" id="IPR036388">
    <property type="entry name" value="WH-like_DNA-bd_sf"/>
</dbReference>
<evidence type="ECO:0000313" key="4">
    <source>
        <dbReference type="EMBL" id="MBB2974621.1"/>
    </source>
</evidence>
<dbReference type="PANTHER" id="PTHR43022">
    <property type="entry name" value="PROTEIN SMF"/>
    <property type="match status" value="1"/>
</dbReference>
<organism evidence="4 5">
    <name type="scientific">Microbacterium endophyticum</name>
    <dbReference type="NCBI Taxonomy" id="1526412"/>
    <lineage>
        <taxon>Bacteria</taxon>
        <taxon>Bacillati</taxon>
        <taxon>Actinomycetota</taxon>
        <taxon>Actinomycetes</taxon>
        <taxon>Micrococcales</taxon>
        <taxon>Microbacteriaceae</taxon>
        <taxon>Microbacterium</taxon>
    </lineage>
</organism>
<keyword evidence="5" id="KW-1185">Reference proteome</keyword>
<dbReference type="NCBIfam" id="TIGR00732">
    <property type="entry name" value="dprA"/>
    <property type="match status" value="1"/>
</dbReference>
<dbReference type="EMBL" id="JACHWQ010000001">
    <property type="protein sequence ID" value="MBB2974621.1"/>
    <property type="molecule type" value="Genomic_DNA"/>
</dbReference>
<dbReference type="Gene3D" id="1.10.10.10">
    <property type="entry name" value="Winged helix-like DNA-binding domain superfamily/Winged helix DNA-binding domain"/>
    <property type="match status" value="1"/>
</dbReference>
<dbReference type="InterPro" id="IPR041614">
    <property type="entry name" value="DprA_WH"/>
</dbReference>
<accession>A0A7W4YMG6</accession>
<dbReference type="PANTHER" id="PTHR43022:SF1">
    <property type="entry name" value="PROTEIN SMF"/>
    <property type="match status" value="1"/>
</dbReference>
<dbReference type="SUPFAM" id="SSF102405">
    <property type="entry name" value="MCP/YpsA-like"/>
    <property type="match status" value="1"/>
</dbReference>
<evidence type="ECO:0000259" key="3">
    <source>
        <dbReference type="Pfam" id="PF17782"/>
    </source>
</evidence>
<feature type="domain" description="Smf/DprA SLOG" evidence="2">
    <location>
        <begin position="112"/>
        <end position="323"/>
    </location>
</feature>
<dbReference type="Gene3D" id="3.40.50.450">
    <property type="match status" value="1"/>
</dbReference>
<evidence type="ECO:0000259" key="2">
    <source>
        <dbReference type="Pfam" id="PF02481"/>
    </source>
</evidence>
<dbReference type="Proteomes" id="UP000529310">
    <property type="component" value="Unassembled WGS sequence"/>
</dbReference>
<dbReference type="GO" id="GO:0009294">
    <property type="term" value="P:DNA-mediated transformation"/>
    <property type="evidence" value="ECO:0007669"/>
    <property type="project" value="InterPro"/>
</dbReference>
<sequence>MITLEAPRARAALAQIGCRVDTDIDALSRYALASWSCIVEPGDAVAGRLISVVGPVEALRLAQGAQLGEFAEDVSISSDELVRAQARWRPRCTDAAVGIAFERAARANVRLLVGRDELWPHALDDLGDHMPLCLWFRGDPLTFARTRALVAIVGARAATGYGEHVAADLAADLAGRGISVVSGAAYGIDGVAHRAALSVEGTTIAILAGGADRSYPSGHARLIDAIAERGIVCSEVPCGSAPTKWRFLQRNRLIAALADATVVVEAGWRSGSLNTAGHAAALSRALGAVPGPVTSAASAGCHRLLREYDARCVTSADDVMELLGLGAAETLFEIGTGEEGDRTDDLTRVTDAMSPRSVRSIDDIVRRSGMSHPDVQQALGVLHLAAKVRQSGGGWLVVSR</sequence>
<reference evidence="4 5" key="1">
    <citation type="submission" date="2020-08" db="EMBL/GenBank/DDBJ databases">
        <title>Sequencing the genomes of 1000 actinobacteria strains.</title>
        <authorList>
            <person name="Klenk H.-P."/>
        </authorList>
    </citation>
    <scope>NUCLEOTIDE SEQUENCE [LARGE SCALE GENOMIC DNA]</scope>
    <source>
        <strain evidence="4 5">DSM 27099</strain>
    </source>
</reference>
<comment type="caution">
    <text evidence="4">The sequence shown here is derived from an EMBL/GenBank/DDBJ whole genome shotgun (WGS) entry which is preliminary data.</text>
</comment>
<dbReference type="AlphaFoldDB" id="A0A7W4YMG6"/>
<protein>
    <submittedName>
        <fullName evidence="4">DNA processing protein</fullName>
    </submittedName>
</protein>
<dbReference type="Pfam" id="PF02481">
    <property type="entry name" value="DNA_processg_A"/>
    <property type="match status" value="1"/>
</dbReference>
<proteinExistence type="inferred from homology"/>
<evidence type="ECO:0000256" key="1">
    <source>
        <dbReference type="ARBA" id="ARBA00006525"/>
    </source>
</evidence>
<dbReference type="InterPro" id="IPR003488">
    <property type="entry name" value="DprA"/>
</dbReference>
<gene>
    <name evidence="4" type="ORF">FHX49_000162</name>
</gene>
<feature type="domain" description="DprA winged helix" evidence="3">
    <location>
        <begin position="341"/>
        <end position="394"/>
    </location>
</feature>